<evidence type="ECO:0000256" key="5">
    <source>
        <dbReference type="ARBA" id="ARBA00022588"/>
    </source>
</evidence>
<feature type="region of interest" description="Disordered" evidence="11">
    <location>
        <begin position="64"/>
        <end position="87"/>
    </location>
</feature>
<dbReference type="Gene3D" id="1.25.10.10">
    <property type="entry name" value="Leucine-rich Repeat Variant"/>
    <property type="match status" value="1"/>
</dbReference>
<comment type="catalytic activity">
    <reaction evidence="10">
        <text>NAD(+) + H2O = ADP-D-ribose + nicotinamide + H(+)</text>
        <dbReference type="Rhea" id="RHEA:16301"/>
        <dbReference type="ChEBI" id="CHEBI:15377"/>
        <dbReference type="ChEBI" id="CHEBI:15378"/>
        <dbReference type="ChEBI" id="CHEBI:17154"/>
        <dbReference type="ChEBI" id="CHEBI:57540"/>
        <dbReference type="ChEBI" id="CHEBI:57967"/>
        <dbReference type="EC" id="3.2.2.6"/>
    </reaction>
    <physiologicalReaction direction="left-to-right" evidence="10">
        <dbReference type="Rhea" id="RHEA:16302"/>
    </physiologicalReaction>
</comment>
<dbReference type="AlphaFoldDB" id="A0A8S3PPX2"/>
<dbReference type="SUPFAM" id="SSF52200">
    <property type="entry name" value="Toll/Interleukin receptor TIR domain"/>
    <property type="match status" value="1"/>
</dbReference>
<dbReference type="InterPro" id="IPR000157">
    <property type="entry name" value="TIR_dom"/>
</dbReference>
<feature type="region of interest" description="Disordered" evidence="11">
    <location>
        <begin position="131"/>
        <end position="174"/>
    </location>
</feature>
<dbReference type="InterPro" id="IPR001660">
    <property type="entry name" value="SAM"/>
</dbReference>
<keyword evidence="7" id="KW-0378">Hydrolase</keyword>
<dbReference type="GO" id="GO:0048678">
    <property type="term" value="P:response to axon injury"/>
    <property type="evidence" value="ECO:0007669"/>
    <property type="project" value="InterPro"/>
</dbReference>
<comment type="similarity">
    <text evidence="2">Belongs to the SARM1 family.</text>
</comment>
<keyword evidence="8" id="KW-0391">Immunity</keyword>
<feature type="compositionally biased region" description="Low complexity" evidence="11">
    <location>
        <begin position="163"/>
        <end position="174"/>
    </location>
</feature>
<evidence type="ECO:0000256" key="8">
    <source>
        <dbReference type="ARBA" id="ARBA00022859"/>
    </source>
</evidence>
<evidence type="ECO:0000256" key="4">
    <source>
        <dbReference type="ARBA" id="ARBA00022490"/>
    </source>
</evidence>
<dbReference type="GO" id="GO:0007165">
    <property type="term" value="P:signal transduction"/>
    <property type="evidence" value="ECO:0007669"/>
    <property type="project" value="InterPro"/>
</dbReference>
<dbReference type="SMART" id="SM00255">
    <property type="entry name" value="TIR"/>
    <property type="match status" value="1"/>
</dbReference>
<dbReference type="CDD" id="cd24153">
    <property type="entry name" value="SARM1_N"/>
    <property type="match status" value="1"/>
</dbReference>
<feature type="compositionally biased region" description="Polar residues" evidence="11">
    <location>
        <begin position="135"/>
        <end position="147"/>
    </location>
</feature>
<feature type="domain" description="SAM" evidence="13">
    <location>
        <begin position="669"/>
        <end position="730"/>
    </location>
</feature>
<dbReference type="InterPro" id="IPR016024">
    <property type="entry name" value="ARM-type_fold"/>
</dbReference>
<gene>
    <name evidence="14" type="ORF">MEDL_1258</name>
</gene>
<dbReference type="SUPFAM" id="SSF48371">
    <property type="entry name" value="ARM repeat"/>
    <property type="match status" value="1"/>
</dbReference>
<dbReference type="EC" id="3.2.2.6" evidence="3"/>
<evidence type="ECO:0000313" key="14">
    <source>
        <dbReference type="EMBL" id="CAG2185661.1"/>
    </source>
</evidence>
<evidence type="ECO:0000256" key="3">
    <source>
        <dbReference type="ARBA" id="ARBA00011982"/>
    </source>
</evidence>
<dbReference type="SUPFAM" id="SSF47769">
    <property type="entry name" value="SAM/Pointed domain"/>
    <property type="match status" value="2"/>
</dbReference>
<dbReference type="GO" id="GO:0030425">
    <property type="term" value="C:dendrite"/>
    <property type="evidence" value="ECO:0007669"/>
    <property type="project" value="TreeGrafter"/>
</dbReference>
<evidence type="ECO:0000313" key="15">
    <source>
        <dbReference type="Proteomes" id="UP000683360"/>
    </source>
</evidence>
<reference evidence="14" key="1">
    <citation type="submission" date="2021-03" db="EMBL/GenBank/DDBJ databases">
        <authorList>
            <person name="Bekaert M."/>
        </authorList>
    </citation>
    <scope>NUCLEOTIDE SEQUENCE</scope>
</reference>
<evidence type="ECO:0000256" key="9">
    <source>
        <dbReference type="ARBA" id="ARBA00023027"/>
    </source>
</evidence>
<dbReference type="GO" id="GO:0034128">
    <property type="term" value="P:negative regulation of MyD88-independent toll-like receptor signaling pathway"/>
    <property type="evidence" value="ECO:0007669"/>
    <property type="project" value="InterPro"/>
</dbReference>
<evidence type="ECO:0000256" key="2">
    <source>
        <dbReference type="ARBA" id="ARBA00008291"/>
    </source>
</evidence>
<dbReference type="InterPro" id="IPR011989">
    <property type="entry name" value="ARM-like"/>
</dbReference>
<dbReference type="GO" id="GO:0035591">
    <property type="term" value="F:signaling adaptor activity"/>
    <property type="evidence" value="ECO:0007669"/>
    <property type="project" value="InterPro"/>
</dbReference>
<accession>A0A8S3PPX2</accession>
<dbReference type="Gene3D" id="1.10.150.50">
    <property type="entry name" value="Transcription Factor, Ets-1"/>
    <property type="match status" value="2"/>
</dbReference>
<dbReference type="InterPro" id="IPR039184">
    <property type="entry name" value="SARM1"/>
</dbReference>
<proteinExistence type="inferred from homology"/>
<keyword evidence="5" id="KW-0399">Innate immunity</keyword>
<dbReference type="OrthoDB" id="202764at2759"/>
<feature type="domain" description="TIR" evidence="12">
    <location>
        <begin position="756"/>
        <end position="926"/>
    </location>
</feature>
<evidence type="ECO:0000256" key="6">
    <source>
        <dbReference type="ARBA" id="ARBA00022737"/>
    </source>
</evidence>
<sequence length="957" mass="107337">MDRKGKLRSLDNDDDDDDFDSMFSRTGPLLERKGIRSMNKFDPDKMIDKSVSESSLFKEARAQKSNKSVSYKAAAHSSSDNIDDNTGILGNKKVSESAKVYFDLSKSEETEQAAMSMKMSSKDERGMGKMVQAEASKSSVQMGQKSSVEAYKQVDSKSKGIMSSQASEESSSYSKSKEVKFRSSECSSVQSSMSCLSQDSFSQDGIIDDLMEKEEAVPALCLKYPLELPPSYSSDSHISWQCLTNLKVSYQKSSRNLEQHIEAIKNANGNVNEEIKHLNSILRVIEHAWKMEIYGRDLSYGLCDVIRQEGILDMVIQNCSSSNKDLLKASAGLLEQILSTENRKYVVENGLETVINMTLSLKDNHEFAKYTTGILEGLFKVSAEAASKMVALGGLDIILHWCRSADLGVLRRCAKAISNLSLFGGSEVQEEMATHNVPEWLFPLAFMADDNIRYYACLAICVLVANKELEAAVMKSGTLDLVMPFINSTKPSVFAKNDLAHRQGRDSIYLEHLIPLLSSRREEAQALAAFHFAMEAGIKAEQGRVGIFYDIGAIEPLKTVASSPNATASKLAAQALKIIGEDVPHKLTPQVPVWNIEDVAHWIKQQVGFKDYVDAFVSCRVDGDILLLLTEDELQNSIGMTCKIARKRFLRELKGLKVTADYSSCDRSQIDSWMMKILPDLSQYTYCMLKNGMSKELLSTTSHEELKECGVTNPIHRRLILEHIDDLYCSLPKYGSFSSLQRQKSVDVSSISTLPKAVDVFISYRRSTGSQLASLLKVHLQLRGFTVFLDIDRLRAGKFDENLLINIKMARHFLLVLTPNSLDRCFGDHELTDWVHKEVVTALESDCNIIPVLDSFDWPLPEALPEDMQQVVYFNGVRWVHDYQDACMQKLENFLKVGKRTTQIEYVYGKTPCLLDKFDTDIVASLDNISETSTKKSFKERSTGLFNSIWENIVETY</sequence>
<protein>
    <recommendedName>
        <fullName evidence="3">ADP-ribosyl cyclase/cyclic ADP-ribose hydrolase</fullName>
        <ecNumber evidence="3">3.2.2.6</ecNumber>
    </recommendedName>
</protein>
<dbReference type="Pfam" id="PF00536">
    <property type="entry name" value="SAM_1"/>
    <property type="match status" value="1"/>
</dbReference>
<keyword evidence="6" id="KW-0677">Repeat</keyword>
<evidence type="ECO:0000256" key="7">
    <source>
        <dbReference type="ARBA" id="ARBA00022801"/>
    </source>
</evidence>
<evidence type="ECO:0000256" key="1">
    <source>
        <dbReference type="ARBA" id="ARBA00004496"/>
    </source>
</evidence>
<dbReference type="SMART" id="SM00454">
    <property type="entry name" value="SAM"/>
    <property type="match status" value="2"/>
</dbReference>
<organism evidence="14 15">
    <name type="scientific">Mytilus edulis</name>
    <name type="common">Blue mussel</name>
    <dbReference type="NCBI Taxonomy" id="6550"/>
    <lineage>
        <taxon>Eukaryota</taxon>
        <taxon>Metazoa</taxon>
        <taxon>Spiralia</taxon>
        <taxon>Lophotrochozoa</taxon>
        <taxon>Mollusca</taxon>
        <taxon>Bivalvia</taxon>
        <taxon>Autobranchia</taxon>
        <taxon>Pteriomorphia</taxon>
        <taxon>Mytilida</taxon>
        <taxon>Mytiloidea</taxon>
        <taxon>Mytilidae</taxon>
        <taxon>Mytilinae</taxon>
        <taxon>Mytilus</taxon>
    </lineage>
</organism>
<dbReference type="PANTHER" id="PTHR22998:SF1">
    <property type="entry name" value="NAD(+) HYDROLASE SARM1"/>
    <property type="match status" value="1"/>
</dbReference>
<dbReference type="GO" id="GO:0061809">
    <property type="term" value="F:NAD+ nucleosidase activity, cyclic ADP-ribose generating"/>
    <property type="evidence" value="ECO:0007669"/>
    <property type="project" value="UniProtKB-EC"/>
</dbReference>
<comment type="subcellular location">
    <subcellularLocation>
        <location evidence="1">Cytoplasm</location>
    </subcellularLocation>
</comment>
<dbReference type="FunFam" id="1.10.150.50:FF:000043">
    <property type="entry name" value="Sterile alpha and TIR motif-containing 1"/>
    <property type="match status" value="1"/>
</dbReference>
<dbReference type="PROSITE" id="PS50105">
    <property type="entry name" value="SAM_DOMAIN"/>
    <property type="match status" value="2"/>
</dbReference>
<dbReference type="Gene3D" id="3.40.50.10140">
    <property type="entry name" value="Toll/interleukin-1 receptor homology (TIR) domain"/>
    <property type="match status" value="1"/>
</dbReference>
<dbReference type="EMBL" id="CAJPWZ010000098">
    <property type="protein sequence ID" value="CAG2185661.1"/>
    <property type="molecule type" value="Genomic_DNA"/>
</dbReference>
<dbReference type="Pfam" id="PF07647">
    <property type="entry name" value="SAM_2"/>
    <property type="match status" value="1"/>
</dbReference>
<dbReference type="GO" id="GO:0005737">
    <property type="term" value="C:cytoplasm"/>
    <property type="evidence" value="ECO:0007669"/>
    <property type="project" value="UniProtKB-SubCell"/>
</dbReference>
<feature type="domain" description="SAM" evidence="13">
    <location>
        <begin position="594"/>
        <end position="659"/>
    </location>
</feature>
<dbReference type="PROSITE" id="PS50104">
    <property type="entry name" value="TIR"/>
    <property type="match status" value="1"/>
</dbReference>
<dbReference type="InterPro" id="IPR013761">
    <property type="entry name" value="SAM/pointed_sf"/>
</dbReference>
<name>A0A8S3PPX2_MYTED</name>
<dbReference type="GO" id="GO:0045087">
    <property type="term" value="P:innate immune response"/>
    <property type="evidence" value="ECO:0007669"/>
    <property type="project" value="UniProtKB-KW"/>
</dbReference>
<dbReference type="GO" id="GO:0003953">
    <property type="term" value="F:NAD+ nucleosidase activity"/>
    <property type="evidence" value="ECO:0007669"/>
    <property type="project" value="InterPro"/>
</dbReference>
<feature type="compositionally biased region" description="Basic and acidic residues" evidence="11">
    <location>
        <begin position="1"/>
        <end position="11"/>
    </location>
</feature>
<evidence type="ECO:0000259" key="12">
    <source>
        <dbReference type="PROSITE" id="PS50104"/>
    </source>
</evidence>
<evidence type="ECO:0000259" key="13">
    <source>
        <dbReference type="PROSITE" id="PS50105"/>
    </source>
</evidence>
<keyword evidence="4" id="KW-0963">Cytoplasm</keyword>
<keyword evidence="15" id="KW-1185">Reference proteome</keyword>
<evidence type="ECO:0000256" key="10">
    <source>
        <dbReference type="ARBA" id="ARBA00047304"/>
    </source>
</evidence>
<feature type="region of interest" description="Disordered" evidence="11">
    <location>
        <begin position="1"/>
        <end position="25"/>
    </location>
</feature>
<evidence type="ECO:0000256" key="11">
    <source>
        <dbReference type="SAM" id="MobiDB-lite"/>
    </source>
</evidence>
<keyword evidence="9" id="KW-0520">NAD</keyword>
<comment type="caution">
    <text evidence="14">The sequence shown here is derived from an EMBL/GenBank/DDBJ whole genome shotgun (WGS) entry which is preliminary data.</text>
</comment>
<dbReference type="Pfam" id="PF13676">
    <property type="entry name" value="TIR_2"/>
    <property type="match status" value="1"/>
</dbReference>
<dbReference type="InterPro" id="IPR035897">
    <property type="entry name" value="Toll_tir_struct_dom_sf"/>
</dbReference>
<dbReference type="PANTHER" id="PTHR22998">
    <property type="entry name" value="SARM1"/>
    <property type="match status" value="1"/>
</dbReference>
<dbReference type="Proteomes" id="UP000683360">
    <property type="component" value="Unassembled WGS sequence"/>
</dbReference>